<keyword evidence="2" id="KW-1185">Reference proteome</keyword>
<accession>A0ABN9SNR8</accession>
<proteinExistence type="predicted"/>
<name>A0ABN9SNR8_9DINO</name>
<comment type="caution">
    <text evidence="1">The sequence shown here is derived from an EMBL/GenBank/DDBJ whole genome shotgun (WGS) entry which is preliminary data.</text>
</comment>
<evidence type="ECO:0000313" key="2">
    <source>
        <dbReference type="Proteomes" id="UP001189429"/>
    </source>
</evidence>
<evidence type="ECO:0008006" key="3">
    <source>
        <dbReference type="Google" id="ProtNLM"/>
    </source>
</evidence>
<organism evidence="1 2">
    <name type="scientific">Prorocentrum cordatum</name>
    <dbReference type="NCBI Taxonomy" id="2364126"/>
    <lineage>
        <taxon>Eukaryota</taxon>
        <taxon>Sar</taxon>
        <taxon>Alveolata</taxon>
        <taxon>Dinophyceae</taxon>
        <taxon>Prorocentrales</taxon>
        <taxon>Prorocentraceae</taxon>
        <taxon>Prorocentrum</taxon>
    </lineage>
</organism>
<gene>
    <name evidence="1" type="ORF">PCOR1329_LOCUS31189</name>
</gene>
<dbReference type="EMBL" id="CAUYUJ010012224">
    <property type="protein sequence ID" value="CAK0833500.1"/>
    <property type="molecule type" value="Genomic_DNA"/>
</dbReference>
<sequence>MGSLTQHVSNTTLLYTKTPKANHRRPVPVGIGHVGDWILSSRADMSDMDVDMVVAAVRNRQCLQVHCDGGYVGTVGSAAFVVHAVEPRTGNITRAGYRGRFMLFAESSFHAELTAIDTASYSICIRVDL</sequence>
<evidence type="ECO:0000313" key="1">
    <source>
        <dbReference type="EMBL" id="CAK0833500.1"/>
    </source>
</evidence>
<dbReference type="Proteomes" id="UP001189429">
    <property type="component" value="Unassembled WGS sequence"/>
</dbReference>
<protein>
    <recommendedName>
        <fullName evidence="3">Altered inheritance of mitochondria protein 24, mitochondrial</fullName>
    </recommendedName>
</protein>
<reference evidence="1" key="1">
    <citation type="submission" date="2023-10" db="EMBL/GenBank/DDBJ databases">
        <authorList>
            <person name="Chen Y."/>
            <person name="Shah S."/>
            <person name="Dougan E. K."/>
            <person name="Thang M."/>
            <person name="Chan C."/>
        </authorList>
    </citation>
    <scope>NUCLEOTIDE SEQUENCE [LARGE SCALE GENOMIC DNA]</scope>
</reference>